<organism evidence="5 6">
    <name type="scientific">Limnothrix redekei LRLZ20PSL1</name>
    <dbReference type="NCBI Taxonomy" id="3112953"/>
    <lineage>
        <taxon>Bacteria</taxon>
        <taxon>Bacillati</taxon>
        <taxon>Cyanobacteriota</taxon>
        <taxon>Cyanophyceae</taxon>
        <taxon>Pseudanabaenales</taxon>
        <taxon>Pseudanabaenaceae</taxon>
        <taxon>Limnothrix</taxon>
    </lineage>
</organism>
<evidence type="ECO:0000259" key="4">
    <source>
        <dbReference type="PROSITE" id="PS50887"/>
    </source>
</evidence>
<evidence type="ECO:0000313" key="6">
    <source>
        <dbReference type="Proteomes" id="UP001604335"/>
    </source>
</evidence>
<dbReference type="InterPro" id="IPR043128">
    <property type="entry name" value="Rev_trsase/Diguanyl_cyclase"/>
</dbReference>
<protein>
    <submittedName>
        <fullName evidence="5">CHASE2 domain-containing protein</fullName>
    </submittedName>
</protein>
<keyword evidence="1" id="KW-0812">Transmembrane</keyword>
<dbReference type="EMBL" id="JAZAQF010000057">
    <property type="protein sequence ID" value="MFG3817783.1"/>
    <property type="molecule type" value="Genomic_DNA"/>
</dbReference>
<keyword evidence="6" id="KW-1185">Reference proteome</keyword>
<feature type="transmembrane region" description="Helical" evidence="1">
    <location>
        <begin position="361"/>
        <end position="380"/>
    </location>
</feature>
<evidence type="ECO:0000313" key="5">
    <source>
        <dbReference type="EMBL" id="MFG3817783.1"/>
    </source>
</evidence>
<keyword evidence="1" id="KW-0472">Membrane</keyword>
<dbReference type="SUPFAM" id="SSF55785">
    <property type="entry name" value="PYP-like sensor domain (PAS domain)"/>
    <property type="match status" value="1"/>
</dbReference>
<feature type="domain" description="GGDEF" evidence="4">
    <location>
        <begin position="595"/>
        <end position="728"/>
    </location>
</feature>
<evidence type="ECO:0000259" key="2">
    <source>
        <dbReference type="PROSITE" id="PS50112"/>
    </source>
</evidence>
<dbReference type="PROSITE" id="PS50887">
    <property type="entry name" value="GGDEF"/>
    <property type="match status" value="1"/>
</dbReference>
<dbReference type="InterPro" id="IPR000160">
    <property type="entry name" value="GGDEF_dom"/>
</dbReference>
<dbReference type="RefSeq" id="WP_393012346.1">
    <property type="nucleotide sequence ID" value="NZ_JAZAQF010000057.1"/>
</dbReference>
<feature type="domain" description="PAS" evidence="2">
    <location>
        <begin position="418"/>
        <end position="488"/>
    </location>
</feature>
<dbReference type="InterPro" id="IPR052163">
    <property type="entry name" value="DGC-Regulatory_Protein"/>
</dbReference>
<dbReference type="NCBIfam" id="TIGR00229">
    <property type="entry name" value="sensory_box"/>
    <property type="match status" value="1"/>
</dbReference>
<dbReference type="CDD" id="cd01949">
    <property type="entry name" value="GGDEF"/>
    <property type="match status" value="1"/>
</dbReference>
<dbReference type="Pfam" id="PF05226">
    <property type="entry name" value="CHASE2"/>
    <property type="match status" value="1"/>
</dbReference>
<feature type="transmembrane region" description="Helical" evidence="1">
    <location>
        <begin position="386"/>
        <end position="408"/>
    </location>
</feature>
<accession>A0ABW7C9E5</accession>
<dbReference type="SMART" id="SM01080">
    <property type="entry name" value="CHASE2"/>
    <property type="match status" value="1"/>
</dbReference>
<dbReference type="InterPro" id="IPR029787">
    <property type="entry name" value="Nucleotide_cyclase"/>
</dbReference>
<dbReference type="NCBIfam" id="TIGR00254">
    <property type="entry name" value="GGDEF"/>
    <property type="match status" value="1"/>
</dbReference>
<evidence type="ECO:0000256" key="1">
    <source>
        <dbReference type="SAM" id="Phobius"/>
    </source>
</evidence>
<dbReference type="CDD" id="cd00130">
    <property type="entry name" value="PAS"/>
    <property type="match status" value="1"/>
</dbReference>
<dbReference type="Gene3D" id="3.30.70.270">
    <property type="match status" value="1"/>
</dbReference>
<dbReference type="SUPFAM" id="SSF55073">
    <property type="entry name" value="Nucleotide cyclase"/>
    <property type="match status" value="1"/>
</dbReference>
<dbReference type="PANTHER" id="PTHR46663:SF3">
    <property type="entry name" value="SLL0267 PROTEIN"/>
    <property type="match status" value="1"/>
</dbReference>
<dbReference type="InterPro" id="IPR007890">
    <property type="entry name" value="CHASE2"/>
</dbReference>
<dbReference type="PROSITE" id="PS50112">
    <property type="entry name" value="PAS"/>
    <property type="match status" value="1"/>
</dbReference>
<dbReference type="Proteomes" id="UP001604335">
    <property type="component" value="Unassembled WGS sequence"/>
</dbReference>
<feature type="domain" description="PAC" evidence="3">
    <location>
        <begin position="491"/>
        <end position="542"/>
    </location>
</feature>
<evidence type="ECO:0000259" key="3">
    <source>
        <dbReference type="PROSITE" id="PS50113"/>
    </source>
</evidence>
<dbReference type="Pfam" id="PF08448">
    <property type="entry name" value="PAS_4"/>
    <property type="match status" value="1"/>
</dbReference>
<dbReference type="Gene3D" id="3.30.450.20">
    <property type="entry name" value="PAS domain"/>
    <property type="match status" value="1"/>
</dbReference>
<dbReference type="InterPro" id="IPR000700">
    <property type="entry name" value="PAS-assoc_C"/>
</dbReference>
<name>A0ABW7C9E5_9CYAN</name>
<dbReference type="InterPro" id="IPR013656">
    <property type="entry name" value="PAS_4"/>
</dbReference>
<sequence>MWQWGQWRDQRLPWQTRQVADVLLVAAVAGGLLLARSWGWLQQAELVAYDWLIRARSTPPLRDRVVIVGVDEPDIQFLKVWPARDRDLAKLLETLVAARPVAIGLDIYRDLPLPPGKEHLEEIFQNSPVPIVGIRLMPDSEKKGILPAASLARYQQIGFNNIIIDPDRLVRRHILYWWHTDPKTRQRQMHQSFAFVLAQLYLQQRQVTLTKTEDPKQLQLGRLRLSPIDPNSGGYQGIDAGGYQILADWRGPSRTVPVVWWRDVVQGKVSPAQLSGRIVVIGAMTESLKDYAYTPYSNQGRDSAQPIFGVELQAQAIEQLLESAIEGRPPIRTWPDWVEQVWILLWTAAGAIAVKRSRSMGPAAFHLALALLGIGSFTSLSLGWGWWIPIVPVAMGTLASAGGLWLLAFQRQQEQTRSTLFFQQVLAAIPEPLFVKDQNRRWIAVNPAFCNFTGLTTADLLGKRAEDVFSPELAAALTAEDQRAIDQLGPAETQFAWPDPFGRERMVSTKRTLHRDRAGNQFLVGVMRDITEQCRAEAELRRTAAELRDYTQQLELAHDVLQYQARHDGLTGLVNRKYFYERLDVALQQARQDRFMGAVLYLDLDGFKAVNDTLGHRAGDLLLIECAQRLTQNLRGSDTIARFGGDEFVALLPAIPQGDVAARVAEKLLAAVSKPYRVEGCDCQITVSIGVALFPDDAEAADQLIEYADSAMFAAKGMGKNAFCLYGEPPAQPDRVLRG</sequence>
<comment type="caution">
    <text evidence="5">The sequence shown here is derived from an EMBL/GenBank/DDBJ whole genome shotgun (WGS) entry which is preliminary data.</text>
</comment>
<gene>
    <name evidence="5" type="ORF">VPK24_09065</name>
</gene>
<dbReference type="SMART" id="SM00091">
    <property type="entry name" value="PAS"/>
    <property type="match status" value="1"/>
</dbReference>
<reference evidence="6" key="1">
    <citation type="journal article" date="2024" name="Algal Res.">
        <title>Biochemical, toxicological and genomic investigation of a high-biomass producing Limnothrix strain isolated from Italian shallow drinking water reservoir.</title>
        <authorList>
            <person name="Simonazzi M."/>
            <person name="Shishido T.K."/>
            <person name="Delbaje E."/>
            <person name="Wahlsten M."/>
            <person name="Fewer D.P."/>
            <person name="Sivonen K."/>
            <person name="Pezzolesi L."/>
            <person name="Pistocchi R."/>
        </authorList>
    </citation>
    <scope>NUCLEOTIDE SEQUENCE [LARGE SCALE GENOMIC DNA]</scope>
    <source>
        <strain evidence="6">LRLZ20PSL1</strain>
    </source>
</reference>
<dbReference type="InterPro" id="IPR000014">
    <property type="entry name" value="PAS"/>
</dbReference>
<dbReference type="Pfam" id="PF00990">
    <property type="entry name" value="GGDEF"/>
    <property type="match status" value="1"/>
</dbReference>
<keyword evidence="1" id="KW-1133">Transmembrane helix</keyword>
<proteinExistence type="predicted"/>
<dbReference type="PANTHER" id="PTHR46663">
    <property type="entry name" value="DIGUANYLATE CYCLASE DGCT-RELATED"/>
    <property type="match status" value="1"/>
</dbReference>
<dbReference type="SMART" id="SM00267">
    <property type="entry name" value="GGDEF"/>
    <property type="match status" value="1"/>
</dbReference>
<dbReference type="InterPro" id="IPR035965">
    <property type="entry name" value="PAS-like_dom_sf"/>
</dbReference>
<dbReference type="PROSITE" id="PS50113">
    <property type="entry name" value="PAC"/>
    <property type="match status" value="1"/>
</dbReference>